<feature type="region of interest" description="Disordered" evidence="1">
    <location>
        <begin position="164"/>
        <end position="245"/>
    </location>
</feature>
<feature type="compositionally biased region" description="Basic and acidic residues" evidence="1">
    <location>
        <begin position="188"/>
        <end position="200"/>
    </location>
</feature>
<proteinExistence type="predicted"/>
<name>A0AAQ3X8E6_PASNO</name>
<evidence type="ECO:0000256" key="1">
    <source>
        <dbReference type="SAM" id="MobiDB-lite"/>
    </source>
</evidence>
<reference evidence="2 3" key="1">
    <citation type="submission" date="2024-02" db="EMBL/GenBank/DDBJ databases">
        <title>High-quality chromosome-scale genome assembly of Pensacola bahiagrass (Paspalum notatum Flugge var. saurae).</title>
        <authorList>
            <person name="Vega J.M."/>
            <person name="Podio M."/>
            <person name="Orjuela J."/>
            <person name="Siena L.A."/>
            <person name="Pessino S.C."/>
            <person name="Combes M.C."/>
            <person name="Mariac C."/>
            <person name="Albertini E."/>
            <person name="Pupilli F."/>
            <person name="Ortiz J.P.A."/>
            <person name="Leblanc O."/>
        </authorList>
    </citation>
    <scope>NUCLEOTIDE SEQUENCE [LARGE SCALE GENOMIC DNA]</scope>
    <source>
        <strain evidence="2">R1</strain>
        <tissue evidence="2">Leaf</tissue>
    </source>
</reference>
<feature type="compositionally biased region" description="Basic and acidic residues" evidence="1">
    <location>
        <begin position="32"/>
        <end position="44"/>
    </location>
</feature>
<protein>
    <submittedName>
        <fullName evidence="2">Uncharacterized protein</fullName>
    </submittedName>
</protein>
<accession>A0AAQ3X8E6</accession>
<dbReference type="Proteomes" id="UP001341281">
    <property type="component" value="Chromosome 08"/>
</dbReference>
<sequence>MEKASWCADVIRELGEMFDKFKKDTGDAIRISDIEDEDGAKAQDNEETEEEGCCCGINHPSEEEDPKEVEYEQTTIMILWTIRESSLPSRADTAALVFSPCSGQHHGDRLLSQIEPGQWSPSLLPAQADALLPAFSPSSGQRRCPRILSYRRSAPSLAFETRRLTAGGGDGEGAVPARARRGRGRIGRRWEQEEALRAERTPAGGGADAGGSRRRRHELGGRWGLPSARQGTGPSGAAGRAQRTR</sequence>
<organism evidence="2 3">
    <name type="scientific">Paspalum notatum var. saurae</name>
    <dbReference type="NCBI Taxonomy" id="547442"/>
    <lineage>
        <taxon>Eukaryota</taxon>
        <taxon>Viridiplantae</taxon>
        <taxon>Streptophyta</taxon>
        <taxon>Embryophyta</taxon>
        <taxon>Tracheophyta</taxon>
        <taxon>Spermatophyta</taxon>
        <taxon>Magnoliopsida</taxon>
        <taxon>Liliopsida</taxon>
        <taxon>Poales</taxon>
        <taxon>Poaceae</taxon>
        <taxon>PACMAD clade</taxon>
        <taxon>Panicoideae</taxon>
        <taxon>Andropogonodae</taxon>
        <taxon>Paspaleae</taxon>
        <taxon>Paspalinae</taxon>
        <taxon>Paspalum</taxon>
    </lineage>
</organism>
<keyword evidence="3" id="KW-1185">Reference proteome</keyword>
<feature type="compositionally biased region" description="Basic residues" evidence="1">
    <location>
        <begin position="178"/>
        <end position="187"/>
    </location>
</feature>
<dbReference type="EMBL" id="CP144752">
    <property type="protein sequence ID" value="WVZ90201.1"/>
    <property type="molecule type" value="Genomic_DNA"/>
</dbReference>
<evidence type="ECO:0000313" key="3">
    <source>
        <dbReference type="Proteomes" id="UP001341281"/>
    </source>
</evidence>
<gene>
    <name evidence="2" type="ORF">U9M48_036526</name>
</gene>
<feature type="region of interest" description="Disordered" evidence="1">
    <location>
        <begin position="32"/>
        <end position="52"/>
    </location>
</feature>
<feature type="non-terminal residue" evidence="2">
    <location>
        <position position="245"/>
    </location>
</feature>
<dbReference type="AlphaFoldDB" id="A0AAQ3X8E6"/>
<evidence type="ECO:0000313" key="2">
    <source>
        <dbReference type="EMBL" id="WVZ90201.1"/>
    </source>
</evidence>